<proteinExistence type="inferred from homology"/>
<dbReference type="InterPro" id="IPR023214">
    <property type="entry name" value="HAD_sf"/>
</dbReference>
<comment type="subcellular location">
    <subcellularLocation>
        <location evidence="1">Cytoplasm</location>
    </subcellularLocation>
</comment>
<keyword evidence="9" id="KW-1185">Reference proteome</keyword>
<reference evidence="8 9" key="1">
    <citation type="submission" date="2022-06" db="EMBL/GenBank/DDBJ databases">
        <title>Genomic Encyclopedia of Archaeal and Bacterial Type Strains, Phase II (KMG-II): from individual species to whole genera.</title>
        <authorList>
            <person name="Goeker M."/>
        </authorList>
    </citation>
    <scope>NUCLEOTIDE SEQUENCE [LARGE SCALE GENOMIC DNA]</scope>
    <source>
        <strain evidence="8 9">DSM 40477</strain>
    </source>
</reference>
<evidence type="ECO:0000256" key="3">
    <source>
        <dbReference type="ARBA" id="ARBA00022490"/>
    </source>
</evidence>
<accession>A0ABT1I288</accession>
<organism evidence="8 9">
    <name type="scientific">Streptoalloteichus tenebrarius (strain ATCC 17920 / DSM 40477 / JCM 4838 / CBS 697.72 / NBRC 16177 / NCIMB 11028 / NRRL B-12390 / A12253. 1 / ISP 5477)</name>
    <name type="common">Streptomyces tenebrarius</name>
    <dbReference type="NCBI Taxonomy" id="1933"/>
    <lineage>
        <taxon>Bacteria</taxon>
        <taxon>Bacillati</taxon>
        <taxon>Actinomycetota</taxon>
        <taxon>Actinomycetes</taxon>
        <taxon>Pseudonocardiales</taxon>
        <taxon>Pseudonocardiaceae</taxon>
        <taxon>Streptoalloteichus</taxon>
    </lineage>
</organism>
<evidence type="ECO:0000313" key="9">
    <source>
        <dbReference type="Proteomes" id="UP001205311"/>
    </source>
</evidence>
<dbReference type="PANTHER" id="PTHR42891:SF1">
    <property type="entry name" value="D-GLYCERO-BETA-D-MANNO-HEPTOSE-1,7-BISPHOSPHATE 7-PHOSPHATASE"/>
    <property type="match status" value="1"/>
</dbReference>
<dbReference type="SUPFAM" id="SSF56784">
    <property type="entry name" value="HAD-like"/>
    <property type="match status" value="1"/>
</dbReference>
<evidence type="ECO:0000256" key="5">
    <source>
        <dbReference type="ARBA" id="ARBA00022801"/>
    </source>
</evidence>
<keyword evidence="5" id="KW-0378">Hydrolase</keyword>
<evidence type="ECO:0000313" key="8">
    <source>
        <dbReference type="EMBL" id="MCP2261836.1"/>
    </source>
</evidence>
<dbReference type="PANTHER" id="PTHR42891">
    <property type="entry name" value="D-GLYCERO-BETA-D-MANNO-HEPTOSE-1,7-BISPHOSPHATE 7-PHOSPHATASE"/>
    <property type="match status" value="1"/>
</dbReference>
<evidence type="ECO:0000256" key="1">
    <source>
        <dbReference type="ARBA" id="ARBA00004496"/>
    </source>
</evidence>
<dbReference type="NCBIfam" id="TIGR01662">
    <property type="entry name" value="HAD-SF-IIIA"/>
    <property type="match status" value="1"/>
</dbReference>
<dbReference type="Proteomes" id="UP001205311">
    <property type="component" value="Unassembled WGS sequence"/>
</dbReference>
<dbReference type="InterPro" id="IPR006439">
    <property type="entry name" value="HAD-SF_hydro_IA"/>
</dbReference>
<name>A0ABT1I288_STRSD</name>
<comment type="similarity">
    <text evidence="2">Belongs to the GmhB family.</text>
</comment>
<dbReference type="EMBL" id="JAMTCP010000050">
    <property type="protein sequence ID" value="MCP2261836.1"/>
    <property type="molecule type" value="Genomic_DNA"/>
</dbReference>
<keyword evidence="3" id="KW-0963">Cytoplasm</keyword>
<keyword evidence="6" id="KW-0119">Carbohydrate metabolism</keyword>
<comment type="caution">
    <text evidence="8">The sequence shown here is derived from an EMBL/GenBank/DDBJ whole genome shotgun (WGS) entry which is preliminary data.</text>
</comment>
<evidence type="ECO:0000256" key="7">
    <source>
        <dbReference type="ARBA" id="ARBA00031828"/>
    </source>
</evidence>
<evidence type="ECO:0000256" key="4">
    <source>
        <dbReference type="ARBA" id="ARBA00022723"/>
    </source>
</evidence>
<dbReference type="InterPro" id="IPR036412">
    <property type="entry name" value="HAD-like_sf"/>
</dbReference>
<keyword evidence="4" id="KW-0479">Metal-binding</keyword>
<dbReference type="Pfam" id="PF13242">
    <property type="entry name" value="Hydrolase_like"/>
    <property type="match status" value="1"/>
</dbReference>
<sequence>MKPTRISTTLGRPETTGWPAAVLFDRDGTLVQDVPYNGDATRVRPVPAAEAALGVLRRRGIPVGVVTNQSGVGRGLIDERQLRAVNRRVEELLGPFDVWAICRHAPEDGCACRKPAPGLVLEAASRLGVSPAEVVVIGDIGSDVEAARAAGARGVLVPTPVTRQEEVLAAPMTAPDLLTAVLLVLGGAR</sequence>
<dbReference type="NCBIfam" id="TIGR01656">
    <property type="entry name" value="Histidinol-ppas"/>
    <property type="match status" value="1"/>
</dbReference>
<protein>
    <recommendedName>
        <fullName evidence="7">D,D-heptose 1,7-bisphosphate phosphatase</fullName>
    </recommendedName>
</protein>
<dbReference type="Gene3D" id="3.40.50.1000">
    <property type="entry name" value="HAD superfamily/HAD-like"/>
    <property type="match status" value="1"/>
</dbReference>
<dbReference type="InterPro" id="IPR004446">
    <property type="entry name" value="Heptose_bisP_phosphatase"/>
</dbReference>
<dbReference type="InterPro" id="IPR006543">
    <property type="entry name" value="Histidinol-phos"/>
</dbReference>
<evidence type="ECO:0000256" key="6">
    <source>
        <dbReference type="ARBA" id="ARBA00023277"/>
    </source>
</evidence>
<dbReference type="NCBIfam" id="TIGR01509">
    <property type="entry name" value="HAD-SF-IA-v3"/>
    <property type="match status" value="1"/>
</dbReference>
<evidence type="ECO:0000256" key="2">
    <source>
        <dbReference type="ARBA" id="ARBA00005628"/>
    </source>
</evidence>
<gene>
    <name evidence="8" type="ORF">LX15_005563</name>
</gene>
<dbReference type="InterPro" id="IPR006549">
    <property type="entry name" value="HAD-SF_hydro_IIIA"/>
</dbReference>
<dbReference type="RefSeq" id="WP_253673123.1">
    <property type="nucleotide sequence ID" value="NZ_JAMTCP010000050.1"/>
</dbReference>